<accession>A0A8F3E4P0</accession>
<keyword evidence="10" id="KW-1185">Reference proteome</keyword>
<dbReference type="Proteomes" id="UP000075653">
    <property type="component" value="Unassembled WGS sequence"/>
</dbReference>
<protein>
    <recommendedName>
        <fullName evidence="5">Large ribosomal subunit protein bL25</fullName>
    </recommendedName>
    <alternativeName>
        <fullName evidence="5">General stress protein CTC</fullName>
    </alternativeName>
</protein>
<name>A0A8F3E4P0_9PROT</name>
<dbReference type="SUPFAM" id="SSF50715">
    <property type="entry name" value="Ribosomal protein L25-like"/>
    <property type="match status" value="1"/>
</dbReference>
<evidence type="ECO:0000256" key="2">
    <source>
        <dbReference type="ARBA" id="ARBA00022884"/>
    </source>
</evidence>
<evidence type="ECO:0000256" key="5">
    <source>
        <dbReference type="HAMAP-Rule" id="MF_01334"/>
    </source>
</evidence>
<evidence type="ECO:0000313" key="8">
    <source>
        <dbReference type="EMBL" id="KXW59416.1"/>
    </source>
</evidence>
<dbReference type="InterPro" id="IPR029751">
    <property type="entry name" value="Ribosomal_L25_dom"/>
</dbReference>
<gene>
    <name evidence="5 8" type="primary">rplY</name>
    <name evidence="5" type="synonym">ctc</name>
    <name evidence="8" type="ORF">FEMY_00620</name>
    <name evidence="9" type="ORF">JZL65_06505</name>
</gene>
<dbReference type="RefSeq" id="WP_031595645.1">
    <property type="nucleotide sequence ID" value="NZ_CP053675.1"/>
</dbReference>
<comment type="similarity">
    <text evidence="5">Belongs to the bacterial ribosomal protein bL25 family. CTC subfamily.</text>
</comment>
<dbReference type="InterPro" id="IPR020930">
    <property type="entry name" value="Ribosomal_uL5_bac-type"/>
</dbReference>
<dbReference type="OrthoDB" id="9806411at2"/>
<dbReference type="HAMAP" id="MF_01336">
    <property type="entry name" value="Ribosomal_bL25"/>
    <property type="match status" value="1"/>
</dbReference>
<dbReference type="GeneID" id="301709411"/>
<evidence type="ECO:0000259" key="7">
    <source>
        <dbReference type="Pfam" id="PF14693"/>
    </source>
</evidence>
<evidence type="ECO:0000256" key="3">
    <source>
        <dbReference type="ARBA" id="ARBA00022980"/>
    </source>
</evidence>
<dbReference type="NCBIfam" id="NF004130">
    <property type="entry name" value="PRK05618.1-5"/>
    <property type="match status" value="1"/>
</dbReference>
<feature type="domain" description="Large ribosomal subunit protein bL25 beta" evidence="7">
    <location>
        <begin position="98"/>
        <end position="184"/>
    </location>
</feature>
<dbReference type="EMBL" id="LRRD01000001">
    <property type="protein sequence ID" value="KXW59416.1"/>
    <property type="molecule type" value="Genomic_DNA"/>
</dbReference>
<reference evidence="9" key="2">
    <citation type="submission" date="2021-02" db="EMBL/GenBank/DDBJ databases">
        <title>Comparative genomics of Ferrovum myxofaciens strains, predominant extremophile bacteria forming large biofilm stalactites in acid mine ecosystems.</title>
        <authorList>
            <person name="Burkartova K."/>
            <person name="Ridl J."/>
            <person name="Pajer P."/>
            <person name="Falteisek L."/>
        </authorList>
    </citation>
    <scope>NUCLEOTIDE SEQUENCE</scope>
    <source>
        <strain evidence="9">MI1III</strain>
    </source>
</reference>
<dbReference type="PANTHER" id="PTHR33284">
    <property type="entry name" value="RIBOSOMAL PROTEIN L25/GLN-TRNA SYNTHETASE, ANTI-CODON-BINDING DOMAIN-CONTAINING PROTEIN"/>
    <property type="match status" value="1"/>
</dbReference>
<evidence type="ECO:0000313" key="10">
    <source>
        <dbReference type="Proteomes" id="UP000075653"/>
    </source>
</evidence>
<dbReference type="InterPro" id="IPR020056">
    <property type="entry name" value="Rbsml_bL25/Gln-tRNA_synth_N"/>
</dbReference>
<dbReference type="InterPro" id="IPR011035">
    <property type="entry name" value="Ribosomal_bL25/Gln-tRNA_synth"/>
</dbReference>
<dbReference type="PATRIC" id="fig|1789004.3.peg.62"/>
<keyword evidence="1 5" id="KW-0699">rRNA-binding</keyword>
<evidence type="ECO:0000256" key="4">
    <source>
        <dbReference type="ARBA" id="ARBA00023274"/>
    </source>
</evidence>
<dbReference type="Pfam" id="PF14693">
    <property type="entry name" value="Ribosomal_TL5_C"/>
    <property type="match status" value="1"/>
</dbReference>
<evidence type="ECO:0000259" key="6">
    <source>
        <dbReference type="Pfam" id="PF01386"/>
    </source>
</evidence>
<keyword evidence="4 5" id="KW-0687">Ribonucleoprotein</keyword>
<dbReference type="NCBIfam" id="TIGR00731">
    <property type="entry name" value="bL25_bact_ctc"/>
    <property type="match status" value="1"/>
</dbReference>
<dbReference type="GO" id="GO:0003735">
    <property type="term" value="F:structural constituent of ribosome"/>
    <property type="evidence" value="ECO:0007669"/>
    <property type="project" value="InterPro"/>
</dbReference>
<dbReference type="NCBIfam" id="NF004128">
    <property type="entry name" value="PRK05618.1-2"/>
    <property type="match status" value="1"/>
</dbReference>
<dbReference type="Proteomes" id="UP000683551">
    <property type="component" value="Chromosome"/>
</dbReference>
<dbReference type="InterPro" id="IPR020055">
    <property type="entry name" value="Ribosomal_bL25_short"/>
</dbReference>
<organism evidence="8 10">
    <name type="scientific">Ferrovum myxofaciens</name>
    <dbReference type="NCBI Taxonomy" id="416213"/>
    <lineage>
        <taxon>Bacteria</taxon>
        <taxon>Pseudomonadati</taxon>
        <taxon>Pseudomonadota</taxon>
        <taxon>Betaproteobacteria</taxon>
        <taxon>Ferrovales</taxon>
        <taxon>Ferrovaceae</taxon>
        <taxon>Ferrovum</taxon>
    </lineage>
</organism>
<dbReference type="Gene3D" id="2.170.120.20">
    <property type="entry name" value="Ribosomal protein L25, beta domain"/>
    <property type="match status" value="1"/>
</dbReference>
<dbReference type="NCBIfam" id="NF004612">
    <property type="entry name" value="PRK05943.1"/>
    <property type="match status" value="1"/>
</dbReference>
<dbReference type="Gene3D" id="2.40.240.10">
    <property type="entry name" value="Ribosomal Protein L25, Chain P"/>
    <property type="match status" value="1"/>
</dbReference>
<dbReference type="EMBL" id="CP071137">
    <property type="protein sequence ID" value="QWY78708.1"/>
    <property type="molecule type" value="Genomic_DNA"/>
</dbReference>
<dbReference type="InterPro" id="IPR001021">
    <property type="entry name" value="Ribosomal_bL25_long"/>
</dbReference>
<accession>A0A149W1T0</accession>
<dbReference type="HAMAP" id="MF_01334">
    <property type="entry name" value="Ribosomal_bL25_CTC"/>
    <property type="match status" value="1"/>
</dbReference>
<dbReference type="Pfam" id="PF01386">
    <property type="entry name" value="Ribosomal_L25p"/>
    <property type="match status" value="1"/>
</dbReference>
<keyword evidence="3 5" id="KW-0689">Ribosomal protein</keyword>
<dbReference type="GO" id="GO:0022625">
    <property type="term" value="C:cytosolic large ribosomal subunit"/>
    <property type="evidence" value="ECO:0007669"/>
    <property type="project" value="TreeGrafter"/>
</dbReference>
<proteinExistence type="inferred from homology"/>
<keyword evidence="2 5" id="KW-0694">RNA-binding</keyword>
<dbReference type="PANTHER" id="PTHR33284:SF1">
    <property type="entry name" value="RIBOSOMAL PROTEIN L25_GLN-TRNA SYNTHETASE, ANTI-CODON-BINDING DOMAIN-CONTAINING PROTEIN"/>
    <property type="match status" value="1"/>
</dbReference>
<evidence type="ECO:0000313" key="9">
    <source>
        <dbReference type="EMBL" id="QWY78708.1"/>
    </source>
</evidence>
<dbReference type="InterPro" id="IPR020057">
    <property type="entry name" value="Ribosomal_bL25_b-dom"/>
</dbReference>
<feature type="domain" description="Large ribosomal subunit protein bL25 L25" evidence="6">
    <location>
        <begin position="4"/>
        <end position="90"/>
    </location>
</feature>
<reference evidence="8 10" key="1">
    <citation type="submission" date="2016-01" db="EMBL/GenBank/DDBJ databases">
        <title>Genome sequence of the acidophilic iron oxidising Ferrovum strain Z-31.</title>
        <authorList>
            <person name="Poehlein A."/>
            <person name="Ullrich S.R."/>
            <person name="Schloemann M."/>
            <person name="Muehling M."/>
            <person name="Daniel R."/>
        </authorList>
    </citation>
    <scope>NUCLEOTIDE SEQUENCE [LARGE SCALE GENOMIC DNA]</scope>
    <source>
        <strain evidence="8 10">Z-31</strain>
    </source>
</reference>
<comment type="function">
    <text evidence="5">This is one of the proteins that binds to the 5S RNA in the ribosome where it forms part of the central protuberance.</text>
</comment>
<dbReference type="CDD" id="cd00495">
    <property type="entry name" value="Ribosomal_L25_TL5_CTC"/>
    <property type="match status" value="1"/>
</dbReference>
<evidence type="ECO:0000256" key="1">
    <source>
        <dbReference type="ARBA" id="ARBA00022730"/>
    </source>
</evidence>
<sequence length="221" mass="24101">MEITITHRTAQGTGASRRLRRAGRVPGILYGDNQEALVIEFDHNELFHKLRQEAFHSSVISLDLDGKSHPALLRDVQRHPFKSLILHVDFQRVDVNRKLHTKVPLHFINGDNSPGVKQSGAIISHILTEIEVLCLPGDLPEYIEVDLHDLTVAHPFHLADLKAPAGIEFAALHKGENPAVVAAVLPRAARAEEDLVPAVSVADVPAISQKAPADAAKGAKK</sequence>
<dbReference type="GO" id="GO:0006412">
    <property type="term" value="P:translation"/>
    <property type="evidence" value="ECO:0007669"/>
    <property type="project" value="UniProtKB-UniRule"/>
</dbReference>
<dbReference type="GO" id="GO:0008097">
    <property type="term" value="F:5S rRNA binding"/>
    <property type="evidence" value="ECO:0007669"/>
    <property type="project" value="InterPro"/>
</dbReference>
<dbReference type="AlphaFoldDB" id="A0A8F3E4P0"/>
<comment type="subunit">
    <text evidence="5">Part of the 50S ribosomal subunit; part of the 5S rRNA/L5/L18/L25 subcomplex. Contacts the 5S rRNA. Binds to the 5S rRNA independently of L5 and L18.</text>
</comment>
<dbReference type="InterPro" id="IPR037121">
    <property type="entry name" value="Ribosomal_bL25_C"/>
</dbReference>